<keyword evidence="1" id="KW-0433">Leucine-rich repeat</keyword>
<feature type="chain" id="PRO_5047337392" evidence="3">
    <location>
        <begin position="27"/>
        <end position="643"/>
    </location>
</feature>
<dbReference type="PANTHER" id="PTHR30032">
    <property type="entry name" value="N-ACETYLMURAMOYL-L-ALANINE AMIDASE-RELATED"/>
    <property type="match status" value="1"/>
</dbReference>
<dbReference type="InterPro" id="IPR007253">
    <property type="entry name" value="Cell_wall-bd_2"/>
</dbReference>
<dbReference type="Gene3D" id="3.40.50.12090">
    <property type="match status" value="2"/>
</dbReference>
<keyword evidence="2" id="KW-0677">Repeat</keyword>
<evidence type="ECO:0000256" key="1">
    <source>
        <dbReference type="ARBA" id="ARBA00022614"/>
    </source>
</evidence>
<comment type="caution">
    <text evidence="4">The sequence shown here is derived from an EMBL/GenBank/DDBJ whole genome shotgun (WGS) entry which is preliminary data.</text>
</comment>
<keyword evidence="5" id="KW-1185">Reference proteome</keyword>
<gene>
    <name evidence="4" type="ORF">P8V03_10105</name>
</gene>
<evidence type="ECO:0000256" key="2">
    <source>
        <dbReference type="ARBA" id="ARBA00022737"/>
    </source>
</evidence>
<dbReference type="InterPro" id="IPR003591">
    <property type="entry name" value="Leu-rich_rpt_typical-subtyp"/>
</dbReference>
<evidence type="ECO:0000313" key="5">
    <source>
        <dbReference type="Proteomes" id="UP001281656"/>
    </source>
</evidence>
<dbReference type="Pfam" id="PF04122">
    <property type="entry name" value="CW_binding_2"/>
    <property type="match status" value="3"/>
</dbReference>
<dbReference type="SMART" id="SM00365">
    <property type="entry name" value="LRR_SD22"/>
    <property type="match status" value="9"/>
</dbReference>
<reference evidence="4 5" key="1">
    <citation type="submission" date="2023-04" db="EMBL/GenBank/DDBJ databases">
        <title>Clostridium tannerae sp. nov., isolated from the fecal material of an alpaca.</title>
        <authorList>
            <person name="Miller S."/>
            <person name="Hendry M."/>
            <person name="King J."/>
            <person name="Sankaranarayanan K."/>
            <person name="Lawson P.A."/>
        </authorList>
    </citation>
    <scope>NUCLEOTIDE SEQUENCE [LARGE SCALE GENOMIC DNA]</scope>
    <source>
        <strain evidence="4 5">A1-XYC3</strain>
    </source>
</reference>
<dbReference type="SUPFAM" id="SSF52058">
    <property type="entry name" value="L domain-like"/>
    <property type="match status" value="1"/>
</dbReference>
<proteinExistence type="predicted"/>
<dbReference type="Pfam" id="PF12799">
    <property type="entry name" value="LRR_4"/>
    <property type="match status" value="4"/>
</dbReference>
<evidence type="ECO:0000256" key="3">
    <source>
        <dbReference type="SAM" id="SignalP"/>
    </source>
</evidence>
<sequence length="643" mass="70345">MYKKTSIFICGLILTLGVSTTSNVKAASAIETKRLWGIDRYVTCSEVVKEGWKTSNYAVIVNGENFPDALSASTLAKKYNAPILLTQSNSLDSNSLEELKRLNVKEVFIVGGDFVVSTTVENYINDLGIQTTRYSGLDRNETSVKVAEQIGTDNGIIVAIDSDFTDALSAAPIAAKLNMPIILVPRDEVPDSVKSFISANTIPKTYVLGSSDIISDAVASKFPKVQRIVGADKYERNINIINTFKDKISLDNGCVAYSEKFADALSGSALAALNGNPVILIGDKPTAVTKEFIKANNFIKLNILGGEAGITQSTLADLTDSTINDDDSSTTNNKIVFKDQYFEEEVRRLVGKFGIDLYKEDVKNITSLKYNLEVNTEDYKKIRDITGIENLTNLEELELINNEVNTSSLKNLTKLKSLNLLSNQISDISFLEGLTNLNNLDLSCNKITDISALNGLTNLNRLSLEFNTVNDISTLKGLTNLKELKLSSNKINDITSLRGLSNLEYLYLSNNSISDISSLKELTSLKSIGLGTNKISDISGLEQLTNLSAIDLDENNISDINALKGLTNLSNVYLNNNKIKDISPLKELTNVTVLDLTNNNISDVSPLKGLNNLTKVYLKGNPISDSDKEALKKALPYCRIIFE</sequence>
<evidence type="ECO:0000313" key="4">
    <source>
        <dbReference type="EMBL" id="MDW8801505.1"/>
    </source>
</evidence>
<dbReference type="InterPro" id="IPR051922">
    <property type="entry name" value="Bact_Sporulation_Assoc"/>
</dbReference>
<organism evidence="4 5">
    <name type="scientific">Clostridium tanneri</name>
    <dbReference type="NCBI Taxonomy" id="3037988"/>
    <lineage>
        <taxon>Bacteria</taxon>
        <taxon>Bacillati</taxon>
        <taxon>Bacillota</taxon>
        <taxon>Clostridia</taxon>
        <taxon>Eubacteriales</taxon>
        <taxon>Clostridiaceae</taxon>
        <taxon>Clostridium</taxon>
    </lineage>
</organism>
<dbReference type="Gene3D" id="3.80.10.10">
    <property type="entry name" value="Ribonuclease Inhibitor"/>
    <property type="match status" value="1"/>
</dbReference>
<dbReference type="InterPro" id="IPR025875">
    <property type="entry name" value="Leu-rich_rpt_4"/>
</dbReference>
<name>A0ABU4JTM4_9CLOT</name>
<keyword evidence="3" id="KW-0732">Signal</keyword>
<accession>A0ABU4JTM4</accession>
<dbReference type="EMBL" id="JARUJP010000010">
    <property type="protein sequence ID" value="MDW8801505.1"/>
    <property type="molecule type" value="Genomic_DNA"/>
</dbReference>
<protein>
    <submittedName>
        <fullName evidence="4">Cell wall-binding repeat-containing protein</fullName>
    </submittedName>
</protein>
<dbReference type="SMART" id="SM00369">
    <property type="entry name" value="LRR_TYP"/>
    <property type="match status" value="9"/>
</dbReference>
<dbReference type="InterPro" id="IPR032675">
    <property type="entry name" value="LRR_dom_sf"/>
</dbReference>
<dbReference type="Proteomes" id="UP001281656">
    <property type="component" value="Unassembled WGS sequence"/>
</dbReference>
<dbReference type="PROSITE" id="PS51450">
    <property type="entry name" value="LRR"/>
    <property type="match status" value="9"/>
</dbReference>
<dbReference type="RefSeq" id="WP_318798077.1">
    <property type="nucleotide sequence ID" value="NZ_JARUJP010000010.1"/>
</dbReference>
<dbReference type="InterPro" id="IPR001611">
    <property type="entry name" value="Leu-rich_rpt"/>
</dbReference>
<dbReference type="PANTHER" id="PTHR30032:SF8">
    <property type="entry name" value="GERMINATION-SPECIFIC N-ACETYLMURAMOYL-L-ALANINE AMIDASE"/>
    <property type="match status" value="1"/>
</dbReference>
<feature type="signal peptide" evidence="3">
    <location>
        <begin position="1"/>
        <end position="26"/>
    </location>
</feature>